<evidence type="ECO:0000259" key="1">
    <source>
        <dbReference type="PROSITE" id="PS50271"/>
    </source>
</evidence>
<evidence type="ECO:0000313" key="2">
    <source>
        <dbReference type="EMBL" id="GIJ05249.1"/>
    </source>
</evidence>
<dbReference type="GO" id="GO:0008270">
    <property type="term" value="F:zinc ion binding"/>
    <property type="evidence" value="ECO:0007669"/>
    <property type="project" value="InterPro"/>
</dbReference>
<accession>A0A8J4DLH4</accession>
<organism evidence="2 3">
    <name type="scientific">Spirilliplanes yamanashiensis</name>
    <dbReference type="NCBI Taxonomy" id="42233"/>
    <lineage>
        <taxon>Bacteria</taxon>
        <taxon>Bacillati</taxon>
        <taxon>Actinomycetota</taxon>
        <taxon>Actinomycetes</taxon>
        <taxon>Micromonosporales</taxon>
        <taxon>Micromonosporaceae</taxon>
        <taxon>Spirilliplanes</taxon>
    </lineage>
</organism>
<dbReference type="Pfam" id="PF02148">
    <property type="entry name" value="zf-UBP"/>
    <property type="match status" value="1"/>
</dbReference>
<proteinExistence type="predicted"/>
<dbReference type="AlphaFoldDB" id="A0A8J4DLH4"/>
<dbReference type="InterPro" id="IPR001607">
    <property type="entry name" value="Znf_UBP"/>
</dbReference>
<reference evidence="2" key="1">
    <citation type="submission" date="2021-01" db="EMBL/GenBank/DDBJ databases">
        <title>Whole genome shotgun sequence of Spirilliplanes yamanashiensis NBRC 15828.</title>
        <authorList>
            <person name="Komaki H."/>
            <person name="Tamura T."/>
        </authorList>
    </citation>
    <scope>NUCLEOTIDE SEQUENCE</scope>
    <source>
        <strain evidence="2">NBRC 15828</strain>
    </source>
</reference>
<dbReference type="EMBL" id="BOOY01000032">
    <property type="protein sequence ID" value="GIJ05249.1"/>
    <property type="molecule type" value="Genomic_DNA"/>
</dbReference>
<dbReference type="Proteomes" id="UP000652013">
    <property type="component" value="Unassembled WGS sequence"/>
</dbReference>
<dbReference type="PROSITE" id="PS50271">
    <property type="entry name" value="ZF_UBP"/>
    <property type="match status" value="1"/>
</dbReference>
<name>A0A8J4DLH4_9ACTN</name>
<evidence type="ECO:0000313" key="3">
    <source>
        <dbReference type="Proteomes" id="UP000652013"/>
    </source>
</evidence>
<dbReference type="SUPFAM" id="SSF57850">
    <property type="entry name" value="RING/U-box"/>
    <property type="match status" value="1"/>
</dbReference>
<keyword evidence="3" id="KW-1185">Reference proteome</keyword>
<comment type="caution">
    <text evidence="2">The sequence shown here is derived from an EMBL/GenBank/DDBJ whole genome shotgun (WGS) entry which is preliminary data.</text>
</comment>
<dbReference type="Gene3D" id="3.30.40.10">
    <property type="entry name" value="Zinc/RING finger domain, C3HC4 (zinc finger)"/>
    <property type="match status" value="1"/>
</dbReference>
<dbReference type="InterPro" id="IPR013083">
    <property type="entry name" value="Znf_RING/FYVE/PHD"/>
</dbReference>
<gene>
    <name evidence="2" type="ORF">Sya03_46010</name>
</gene>
<sequence>MSCQHLTAAGDPAPQVSFAHGCQDCVAAGERRWVHLRVCLDCGHVGCCDSSPGRHASAHYRADGHPVMRSYEPGETWRWCFADDQLG</sequence>
<feature type="domain" description="UBP-type" evidence="1">
    <location>
        <begin position="1"/>
        <end position="87"/>
    </location>
</feature>
<dbReference type="RefSeq" id="WP_203940456.1">
    <property type="nucleotide sequence ID" value="NZ_BAAAGJ010000011.1"/>
</dbReference>
<protein>
    <recommendedName>
        <fullName evidence="1">UBP-type domain-containing protein</fullName>
    </recommendedName>
</protein>